<proteinExistence type="predicted"/>
<organism evidence="1 2">
    <name type="scientific">Lasallia pustulata</name>
    <dbReference type="NCBI Taxonomy" id="136370"/>
    <lineage>
        <taxon>Eukaryota</taxon>
        <taxon>Fungi</taxon>
        <taxon>Dikarya</taxon>
        <taxon>Ascomycota</taxon>
        <taxon>Pezizomycotina</taxon>
        <taxon>Lecanoromycetes</taxon>
        <taxon>OSLEUM clade</taxon>
        <taxon>Umbilicariomycetidae</taxon>
        <taxon>Umbilicariales</taxon>
        <taxon>Umbilicariaceae</taxon>
        <taxon>Lasallia</taxon>
    </lineage>
</organism>
<protein>
    <submittedName>
        <fullName evidence="1">Uncharacterized protein</fullName>
    </submittedName>
</protein>
<evidence type="ECO:0000313" key="1">
    <source>
        <dbReference type="EMBL" id="KAA6411856.1"/>
    </source>
</evidence>
<dbReference type="OrthoDB" id="10532064at2759"/>
<dbReference type="Proteomes" id="UP000324767">
    <property type="component" value="Unassembled WGS sequence"/>
</dbReference>
<accession>A0A5M8PT28</accession>
<evidence type="ECO:0000313" key="2">
    <source>
        <dbReference type="Proteomes" id="UP000324767"/>
    </source>
</evidence>
<dbReference type="EMBL" id="VXIT01000006">
    <property type="protein sequence ID" value="KAA6411856.1"/>
    <property type="molecule type" value="Genomic_DNA"/>
</dbReference>
<reference evidence="1 2" key="1">
    <citation type="submission" date="2019-09" db="EMBL/GenBank/DDBJ databases">
        <title>The hologenome of the rock-dwelling lichen Lasallia pustulata.</title>
        <authorList>
            <person name="Greshake Tzovaras B."/>
            <person name="Segers F."/>
            <person name="Bicker A."/>
            <person name="Dal Grande F."/>
            <person name="Otte J."/>
            <person name="Hankeln T."/>
            <person name="Schmitt I."/>
            <person name="Ebersberger I."/>
        </authorList>
    </citation>
    <scope>NUCLEOTIDE SEQUENCE [LARGE SCALE GENOMIC DNA]</scope>
    <source>
        <strain evidence="1">A1-1</strain>
    </source>
</reference>
<name>A0A5M8PT28_9LECA</name>
<comment type="caution">
    <text evidence="1">The sequence shown here is derived from an EMBL/GenBank/DDBJ whole genome shotgun (WGS) entry which is preliminary data.</text>
</comment>
<sequence>MLYQRSLTPRRFYGRDPTDPVIWWAPGTRTYVAIRVIRRMAPAAVMVLLHKALVDIQTHIARAGDGLLLNGIYIYDWQTSGADCEVYTINSNNHQQTWGVVRAALLAVSDYMLSNNVMGPATFTIYDAGTEVGQGTIEVTPGPW</sequence>
<gene>
    <name evidence="1" type="ORF">FRX48_04006</name>
</gene>
<dbReference type="AlphaFoldDB" id="A0A5M8PT28"/>